<keyword evidence="3" id="KW-1185">Reference proteome</keyword>
<dbReference type="Proteomes" id="UP000199150">
    <property type="component" value="Unassembled WGS sequence"/>
</dbReference>
<dbReference type="GO" id="GO:0032259">
    <property type="term" value="P:methylation"/>
    <property type="evidence" value="ECO:0007669"/>
    <property type="project" value="UniProtKB-KW"/>
</dbReference>
<accession>A0A1G4QNN0</accession>
<dbReference type="STRING" id="260084.SAMN02927928_1386"/>
<gene>
    <name evidence="2" type="ORF">SAMN02927928_1386</name>
</gene>
<keyword evidence="2" id="KW-0489">Methyltransferase</keyword>
<dbReference type="Gene3D" id="3.40.50.150">
    <property type="entry name" value="Vaccinia Virus protein VP39"/>
    <property type="match status" value="1"/>
</dbReference>
<dbReference type="EMBL" id="FMTS01000001">
    <property type="protein sequence ID" value="SCW46031.1"/>
    <property type="molecule type" value="Genomic_DNA"/>
</dbReference>
<evidence type="ECO:0000313" key="3">
    <source>
        <dbReference type="Proteomes" id="UP000199150"/>
    </source>
</evidence>
<evidence type="ECO:0000259" key="1">
    <source>
        <dbReference type="Pfam" id="PF08241"/>
    </source>
</evidence>
<keyword evidence="2" id="KW-0808">Transferase</keyword>
<organism evidence="2 3">
    <name type="scientific">Asticcacaulis taihuensis</name>
    <dbReference type="NCBI Taxonomy" id="260084"/>
    <lineage>
        <taxon>Bacteria</taxon>
        <taxon>Pseudomonadati</taxon>
        <taxon>Pseudomonadota</taxon>
        <taxon>Alphaproteobacteria</taxon>
        <taxon>Caulobacterales</taxon>
        <taxon>Caulobacteraceae</taxon>
        <taxon>Asticcacaulis</taxon>
    </lineage>
</organism>
<evidence type="ECO:0000313" key="2">
    <source>
        <dbReference type="EMBL" id="SCW46031.1"/>
    </source>
</evidence>
<protein>
    <submittedName>
        <fullName evidence="2">Methyltransferase domain-containing protein</fullName>
    </submittedName>
</protein>
<sequence length="254" mass="28383">MRRPVEDLNRFYQSPEGAAARRLIDRKLGEAWPDVRGLDVLGIGYCTPYLDRFNEARRVLSAMPASQGAEIWPADMRVRSVLVEEEALPFPTALFDRILMVHALEESPVPQGLLLEASRLLAPNGRLILGVAARGGFWAHAEKTPFGYGQPYSRMQLEAALRDAELEPLAWSYALYAPPFSPFLRWSGALENILPRMWPITGGLILMEAGRRPFIAHTARPQKSILQELRGVLTPAQQPVPTSRDHAPVTRELA</sequence>
<dbReference type="AlphaFoldDB" id="A0A1G4QNN0"/>
<feature type="domain" description="Methyltransferase type 11" evidence="1">
    <location>
        <begin position="78"/>
        <end position="129"/>
    </location>
</feature>
<dbReference type="InterPro" id="IPR013216">
    <property type="entry name" value="Methyltransf_11"/>
</dbReference>
<name>A0A1G4QNN0_9CAUL</name>
<dbReference type="SUPFAM" id="SSF53335">
    <property type="entry name" value="S-adenosyl-L-methionine-dependent methyltransferases"/>
    <property type="match status" value="1"/>
</dbReference>
<proteinExistence type="predicted"/>
<dbReference type="RefSeq" id="WP_090645330.1">
    <property type="nucleotide sequence ID" value="NZ_CBCRYE010000001.1"/>
</dbReference>
<dbReference type="Pfam" id="PF08241">
    <property type="entry name" value="Methyltransf_11"/>
    <property type="match status" value="1"/>
</dbReference>
<dbReference type="OrthoDB" id="9800231at2"/>
<dbReference type="GO" id="GO:0008757">
    <property type="term" value="F:S-adenosylmethionine-dependent methyltransferase activity"/>
    <property type="evidence" value="ECO:0007669"/>
    <property type="project" value="InterPro"/>
</dbReference>
<dbReference type="InterPro" id="IPR029063">
    <property type="entry name" value="SAM-dependent_MTases_sf"/>
</dbReference>
<reference evidence="3" key="1">
    <citation type="submission" date="2016-10" db="EMBL/GenBank/DDBJ databases">
        <authorList>
            <person name="Varghese N."/>
            <person name="Submissions S."/>
        </authorList>
    </citation>
    <scope>NUCLEOTIDE SEQUENCE [LARGE SCALE GENOMIC DNA]</scope>
    <source>
        <strain evidence="3">CGMCC 1.3431</strain>
    </source>
</reference>